<gene>
    <name evidence="2" type="ORF">PDENDC454_17213</name>
</gene>
<dbReference type="RefSeq" id="WP_006677934.1">
    <property type="nucleotide sequence ID" value="NZ_AHKH01000049.1"/>
</dbReference>
<dbReference type="OrthoDB" id="2660321at2"/>
<keyword evidence="3" id="KW-1185">Reference proteome</keyword>
<dbReference type="Proteomes" id="UP000003900">
    <property type="component" value="Unassembled WGS sequence"/>
</dbReference>
<accession>H3SIR9</accession>
<sequence length="333" mass="37414">MNLKKAILATMIVSSMVITLAGPIPAGAEAAQEVQKEQLLVKKIKIDKTMAAKLQKAVKEFAGTEVKLNLQDASQHISGLVEVKSADGKYGIDYQQKTGEIITITGNQSIDKVSTEDQNEVLNVLKGLDAKKKYTFDKEVHVSQYNNNKGKKTPFYTYVLRGEGFTAYLWKNNPNHSTKTRVEAQIEMAKDDLDPKLLEKATKAVETALGRDFDVTKALLRGDTKKNQWQLRSDDVMLALDAKTGRTEYVYDLSRERVMSNKDITEKEVKEIVAPIAKQLFNMDIQGLEVKWDSFGDFCFKQKEDTKMTVALDADKNIVYMFPGIRMSLANVK</sequence>
<organism evidence="2 3">
    <name type="scientific">Paenibacillus dendritiformis C454</name>
    <dbReference type="NCBI Taxonomy" id="1131935"/>
    <lineage>
        <taxon>Bacteria</taxon>
        <taxon>Bacillati</taxon>
        <taxon>Bacillota</taxon>
        <taxon>Bacilli</taxon>
        <taxon>Bacillales</taxon>
        <taxon>Paenibacillaceae</taxon>
        <taxon>Paenibacillus</taxon>
    </lineage>
</organism>
<comment type="caution">
    <text evidence="2">The sequence shown here is derived from an EMBL/GenBank/DDBJ whole genome shotgun (WGS) entry which is preliminary data.</text>
</comment>
<proteinExistence type="predicted"/>
<reference evidence="2 3" key="1">
    <citation type="journal article" date="2012" name="J. Bacteriol.">
        <title>Genome Sequence of the Pattern-Forming Social Bacterium Paenibacillus dendritiformis C454 Chiral Morphotype.</title>
        <authorList>
            <person name="Sirota-Madi A."/>
            <person name="Olender T."/>
            <person name="Helman Y."/>
            <person name="Brainis I."/>
            <person name="Finkelshtein A."/>
            <person name="Roth D."/>
            <person name="Hagai E."/>
            <person name="Leshkowitz D."/>
            <person name="Brodsky L."/>
            <person name="Galatenko V."/>
            <person name="Nikolaev V."/>
            <person name="Gutnick D.L."/>
            <person name="Lancet D."/>
            <person name="Ben-Jacob E."/>
        </authorList>
    </citation>
    <scope>NUCLEOTIDE SEQUENCE [LARGE SCALE GENOMIC DNA]</scope>
    <source>
        <strain evidence="2 3">C454</strain>
    </source>
</reference>
<evidence type="ECO:0000313" key="3">
    <source>
        <dbReference type="Proteomes" id="UP000003900"/>
    </source>
</evidence>
<dbReference type="EMBL" id="AHKH01000049">
    <property type="protein sequence ID" value="EHQ61023.1"/>
    <property type="molecule type" value="Genomic_DNA"/>
</dbReference>
<keyword evidence="1" id="KW-0732">Signal</keyword>
<feature type="signal peptide" evidence="1">
    <location>
        <begin position="1"/>
        <end position="21"/>
    </location>
</feature>
<evidence type="ECO:0008006" key="4">
    <source>
        <dbReference type="Google" id="ProtNLM"/>
    </source>
</evidence>
<evidence type="ECO:0000256" key="1">
    <source>
        <dbReference type="SAM" id="SignalP"/>
    </source>
</evidence>
<feature type="chain" id="PRO_5039064899" description="PepSY domain-containing protein" evidence="1">
    <location>
        <begin position="22"/>
        <end position="333"/>
    </location>
</feature>
<evidence type="ECO:0000313" key="2">
    <source>
        <dbReference type="EMBL" id="EHQ61023.1"/>
    </source>
</evidence>
<dbReference type="PATRIC" id="fig|1131935.3.peg.3581"/>
<protein>
    <recommendedName>
        <fullName evidence="4">PepSY domain-containing protein</fullName>
    </recommendedName>
</protein>
<name>H3SIR9_9BACL</name>
<dbReference type="AlphaFoldDB" id="H3SIR9"/>